<dbReference type="EMBL" id="JAEHFW010000002">
    <property type="protein sequence ID" value="MBK0380305.1"/>
    <property type="molecule type" value="Genomic_DNA"/>
</dbReference>
<comment type="caution">
    <text evidence="1">The sequence shown here is derived from an EMBL/GenBank/DDBJ whole genome shotgun (WGS) entry which is preliminary data.</text>
</comment>
<dbReference type="Proteomes" id="UP000613193">
    <property type="component" value="Unassembled WGS sequence"/>
</dbReference>
<reference evidence="1" key="1">
    <citation type="submission" date="2020-12" db="EMBL/GenBank/DDBJ databases">
        <title>Bacterial novel species Mucilaginibacter sp. SD-g isolated from soil.</title>
        <authorList>
            <person name="Jung H.-Y."/>
        </authorList>
    </citation>
    <scope>NUCLEOTIDE SEQUENCE</scope>
    <source>
        <strain evidence="1">SD-g</strain>
    </source>
</reference>
<dbReference type="Pfam" id="PF14092">
    <property type="entry name" value="DUF4270"/>
    <property type="match status" value="1"/>
</dbReference>
<dbReference type="AlphaFoldDB" id="A0A934UNP7"/>
<dbReference type="InterPro" id="IPR025366">
    <property type="entry name" value="DUF4270"/>
</dbReference>
<evidence type="ECO:0000313" key="1">
    <source>
        <dbReference type="EMBL" id="MBK0380305.1"/>
    </source>
</evidence>
<evidence type="ECO:0000313" key="2">
    <source>
        <dbReference type="Proteomes" id="UP000613193"/>
    </source>
</evidence>
<protein>
    <submittedName>
        <fullName evidence="1">DUF4270 domain-containing protein</fullName>
    </submittedName>
</protein>
<dbReference type="RefSeq" id="WP_200066829.1">
    <property type="nucleotide sequence ID" value="NZ_JAEHFW010000002.1"/>
</dbReference>
<accession>A0A934UNP7</accession>
<name>A0A934UNP7_9SPHI</name>
<gene>
    <name evidence="1" type="ORF">I5M19_13355</name>
</gene>
<keyword evidence="2" id="KW-1185">Reference proteome</keyword>
<organism evidence="1 2">
    <name type="scientific">Mucilaginibacter segetis</name>
    <dbReference type="NCBI Taxonomy" id="2793071"/>
    <lineage>
        <taxon>Bacteria</taxon>
        <taxon>Pseudomonadati</taxon>
        <taxon>Bacteroidota</taxon>
        <taxon>Sphingobacteriia</taxon>
        <taxon>Sphingobacteriales</taxon>
        <taxon>Sphingobacteriaceae</taxon>
        <taxon>Mucilaginibacter</taxon>
    </lineage>
</organism>
<sequence length="460" mass="50125">MKFSKLGLLTLLISLFILNSCKNQDAIGLGVDDANQLHGSMVVDSNIVINTVLEDTVSTTGLAKTPLAYFNDPEFGTTESSIATALTLPGNTSYTLPTGVITIDSVRLILPYAEGFYGDSLTSKFKVDVHQLNERFLSNKTYYNNKQWNYNTDLLGSKTFTARPHDTISVYNIIKGAPDTLIKVAPQIRIPIDPAFPQYYLFGPASLRTSINAFQSAVMGLYINLDKAQTTGPGGNLLFTLDSARVSVYYRTNNGGTLDTAVVTMPVPAAGHAAQIKHVYSTKVQTALNSTATTNSLVYLQGLAGLRAKISFPDVKNMFDSLQNNVIINRAELVLTPAPGTTIPYAPAPKLTMYRFDLAKQRIRLQDASTSDPRGVNGPSFFGGYYNSATNEYHFLVTAYIQDLMLGKSVDYGTFIAPADPALTNLVNISPTASYPDRVIIQGNNSPYSIKLNVIYTKIK</sequence>
<proteinExistence type="predicted"/>